<protein>
    <submittedName>
        <fullName evidence="1">Uncharacterized protein</fullName>
    </submittedName>
</protein>
<evidence type="ECO:0000313" key="2">
    <source>
        <dbReference type="Proteomes" id="UP001056120"/>
    </source>
</evidence>
<sequence length="107" mass="11857">MKFKISTISLFFFLISAPVPLLEASNNGDGGFILEPKEEPQFKRSDFPPGFLFGTGTSAFQVEGVYLEDDKSLSIWNVFCHSVGCGEKGDIGDIADDHYHMFLSDIE</sequence>
<evidence type="ECO:0000313" key="1">
    <source>
        <dbReference type="EMBL" id="KAI3755813.1"/>
    </source>
</evidence>
<organism evidence="1 2">
    <name type="scientific">Smallanthus sonchifolius</name>
    <dbReference type="NCBI Taxonomy" id="185202"/>
    <lineage>
        <taxon>Eukaryota</taxon>
        <taxon>Viridiplantae</taxon>
        <taxon>Streptophyta</taxon>
        <taxon>Embryophyta</taxon>
        <taxon>Tracheophyta</taxon>
        <taxon>Spermatophyta</taxon>
        <taxon>Magnoliopsida</taxon>
        <taxon>eudicotyledons</taxon>
        <taxon>Gunneridae</taxon>
        <taxon>Pentapetalae</taxon>
        <taxon>asterids</taxon>
        <taxon>campanulids</taxon>
        <taxon>Asterales</taxon>
        <taxon>Asteraceae</taxon>
        <taxon>Asteroideae</taxon>
        <taxon>Heliantheae alliance</taxon>
        <taxon>Millerieae</taxon>
        <taxon>Smallanthus</taxon>
    </lineage>
</organism>
<dbReference type="Proteomes" id="UP001056120">
    <property type="component" value="Linkage Group LG18"/>
</dbReference>
<name>A0ACB9E9X1_9ASTR</name>
<reference evidence="1 2" key="2">
    <citation type="journal article" date="2022" name="Mol. Ecol. Resour.">
        <title>The genomes of chicory, endive, great burdock and yacon provide insights into Asteraceae paleo-polyploidization history and plant inulin production.</title>
        <authorList>
            <person name="Fan W."/>
            <person name="Wang S."/>
            <person name="Wang H."/>
            <person name="Wang A."/>
            <person name="Jiang F."/>
            <person name="Liu H."/>
            <person name="Zhao H."/>
            <person name="Xu D."/>
            <person name="Zhang Y."/>
        </authorList>
    </citation>
    <scope>NUCLEOTIDE SEQUENCE [LARGE SCALE GENOMIC DNA]</scope>
    <source>
        <strain evidence="2">cv. Yunnan</strain>
        <tissue evidence="1">Leaves</tissue>
    </source>
</reference>
<comment type="caution">
    <text evidence="1">The sequence shown here is derived from an EMBL/GenBank/DDBJ whole genome shotgun (WGS) entry which is preliminary data.</text>
</comment>
<proteinExistence type="predicted"/>
<gene>
    <name evidence="1" type="ORF">L1987_55620</name>
</gene>
<reference evidence="2" key="1">
    <citation type="journal article" date="2022" name="Mol. Ecol. Resour.">
        <title>The genomes of chicory, endive, great burdock and yacon provide insights into Asteraceae palaeo-polyploidization history and plant inulin production.</title>
        <authorList>
            <person name="Fan W."/>
            <person name="Wang S."/>
            <person name="Wang H."/>
            <person name="Wang A."/>
            <person name="Jiang F."/>
            <person name="Liu H."/>
            <person name="Zhao H."/>
            <person name="Xu D."/>
            <person name="Zhang Y."/>
        </authorList>
    </citation>
    <scope>NUCLEOTIDE SEQUENCE [LARGE SCALE GENOMIC DNA]</scope>
    <source>
        <strain evidence="2">cv. Yunnan</strain>
    </source>
</reference>
<accession>A0ACB9E9X1</accession>
<keyword evidence="2" id="KW-1185">Reference proteome</keyword>
<dbReference type="EMBL" id="CM042035">
    <property type="protein sequence ID" value="KAI3755813.1"/>
    <property type="molecule type" value="Genomic_DNA"/>
</dbReference>